<sequence>MKILHFNQRDDGGAGRAMMRLHQGLRANKVESFAFVQVKTSDDEWVSSPQSLIGKLSAKLKLSEHIAHLPLRLYQDKTDGHFSPSFALESPVTVIKERDPDIIHLHWINHGFINIEALAKLHKPIVWTLHDMWPFTGGCHYSNECTAYKNQCGNCPALGSQKENDLSRTIWKRKSKAWKNLNLTIAAPSNWMANCARESSLFGELPIEVIPNGLDTSEFKPVDKKMARQLMNLPQDKHLVLFGAANVQDVRKGMHLLLPALDKLHSNGLKDKIELMVFGAASTQMQDVEFKINSLGRLNDNISLSLAYSAADVFIAPSLEDNLPNTLVESLACGTPGVAFNVGGIPDIIDHKHNGYLATPFEPESLAEGIRWVLQADESHALRINSHQKAEQMFELLSQARHYKKLYDTILAKKTG</sequence>
<name>A0AAE3UGR6_9BACT</name>
<dbReference type="PANTHER" id="PTHR45947">
    <property type="entry name" value="SULFOQUINOVOSYL TRANSFERASE SQD2"/>
    <property type="match status" value="1"/>
</dbReference>
<dbReference type="GO" id="GO:0016757">
    <property type="term" value="F:glycosyltransferase activity"/>
    <property type="evidence" value="ECO:0007669"/>
    <property type="project" value="TreeGrafter"/>
</dbReference>
<evidence type="ECO:0000313" key="2">
    <source>
        <dbReference type="EMBL" id="MDJ1504630.1"/>
    </source>
</evidence>
<dbReference type="Gene3D" id="3.40.50.2000">
    <property type="entry name" value="Glycogen Phosphorylase B"/>
    <property type="match status" value="2"/>
</dbReference>
<proteinExistence type="predicted"/>
<dbReference type="SUPFAM" id="SSF53756">
    <property type="entry name" value="UDP-Glycosyltransferase/glycogen phosphorylase"/>
    <property type="match status" value="1"/>
</dbReference>
<dbReference type="Pfam" id="PF13439">
    <property type="entry name" value="Glyco_transf_4"/>
    <property type="match status" value="1"/>
</dbReference>
<dbReference type="InterPro" id="IPR050194">
    <property type="entry name" value="Glycosyltransferase_grp1"/>
</dbReference>
<reference evidence="2" key="1">
    <citation type="submission" date="2023-05" db="EMBL/GenBank/DDBJ databases">
        <authorList>
            <person name="Zhang X."/>
        </authorList>
    </citation>
    <scope>NUCLEOTIDE SEQUENCE</scope>
    <source>
        <strain evidence="2">BD1B2-1</strain>
    </source>
</reference>
<organism evidence="2 3">
    <name type="scientific">Xanthocytophaga agilis</name>
    <dbReference type="NCBI Taxonomy" id="3048010"/>
    <lineage>
        <taxon>Bacteria</taxon>
        <taxon>Pseudomonadati</taxon>
        <taxon>Bacteroidota</taxon>
        <taxon>Cytophagia</taxon>
        <taxon>Cytophagales</taxon>
        <taxon>Rhodocytophagaceae</taxon>
        <taxon>Xanthocytophaga</taxon>
    </lineage>
</organism>
<evidence type="ECO:0000313" key="3">
    <source>
        <dbReference type="Proteomes" id="UP001232063"/>
    </source>
</evidence>
<protein>
    <submittedName>
        <fullName evidence="2">Glycosyltransferase family 4 protein</fullName>
    </submittedName>
</protein>
<comment type="caution">
    <text evidence="2">The sequence shown here is derived from an EMBL/GenBank/DDBJ whole genome shotgun (WGS) entry which is preliminary data.</text>
</comment>
<dbReference type="InterPro" id="IPR028098">
    <property type="entry name" value="Glyco_trans_4-like_N"/>
</dbReference>
<dbReference type="RefSeq" id="WP_314516092.1">
    <property type="nucleotide sequence ID" value="NZ_JASJOU010000012.1"/>
</dbReference>
<gene>
    <name evidence="2" type="ORF">QNI22_28470</name>
</gene>
<dbReference type="EMBL" id="JASJOU010000012">
    <property type="protein sequence ID" value="MDJ1504630.1"/>
    <property type="molecule type" value="Genomic_DNA"/>
</dbReference>
<accession>A0AAE3UGR6</accession>
<dbReference type="AlphaFoldDB" id="A0AAE3UGR6"/>
<dbReference type="Proteomes" id="UP001232063">
    <property type="component" value="Unassembled WGS sequence"/>
</dbReference>
<dbReference type="CDD" id="cd03825">
    <property type="entry name" value="GT4_WcaC-like"/>
    <property type="match status" value="1"/>
</dbReference>
<feature type="domain" description="Glycosyltransferase subfamily 4-like N-terminal" evidence="1">
    <location>
        <begin position="12"/>
        <end position="217"/>
    </location>
</feature>
<dbReference type="PANTHER" id="PTHR45947:SF3">
    <property type="entry name" value="SULFOQUINOVOSYL TRANSFERASE SQD2"/>
    <property type="match status" value="1"/>
</dbReference>
<keyword evidence="3" id="KW-1185">Reference proteome</keyword>
<dbReference type="Pfam" id="PF13692">
    <property type="entry name" value="Glyco_trans_1_4"/>
    <property type="match status" value="1"/>
</dbReference>
<evidence type="ECO:0000259" key="1">
    <source>
        <dbReference type="Pfam" id="PF13439"/>
    </source>
</evidence>